<dbReference type="KEGG" id="wei:EQG49_00735"/>
<dbReference type="Proteomes" id="UP000292886">
    <property type="component" value="Chromosome"/>
</dbReference>
<dbReference type="InterPro" id="IPR015797">
    <property type="entry name" value="NUDIX_hydrolase-like_dom_sf"/>
</dbReference>
<organism evidence="4 5">
    <name type="scientific">Periweissella cryptocerci</name>
    <dbReference type="NCBI Taxonomy" id="2506420"/>
    <lineage>
        <taxon>Bacteria</taxon>
        <taxon>Bacillati</taxon>
        <taxon>Bacillota</taxon>
        <taxon>Bacilli</taxon>
        <taxon>Lactobacillales</taxon>
        <taxon>Lactobacillaceae</taxon>
        <taxon>Periweissella</taxon>
    </lineage>
</organism>
<protein>
    <submittedName>
        <fullName evidence="4">NUDIX hydrolase</fullName>
    </submittedName>
</protein>
<dbReference type="GO" id="GO:0005829">
    <property type="term" value="C:cytosol"/>
    <property type="evidence" value="ECO:0007669"/>
    <property type="project" value="TreeGrafter"/>
</dbReference>
<reference evidence="5" key="1">
    <citation type="submission" date="2019-03" db="EMBL/GenBank/DDBJ databases">
        <title>Weissella sp. 26KH-42 Genome sequencing.</title>
        <authorList>
            <person name="Heo J."/>
            <person name="Kim S.-J."/>
            <person name="Kim J.-S."/>
            <person name="Hong S.-B."/>
            <person name="Kwon S.-W."/>
        </authorList>
    </citation>
    <scope>NUCLEOTIDE SEQUENCE [LARGE SCALE GENOMIC DNA]</scope>
    <source>
        <strain evidence="5">26KH-42</strain>
    </source>
</reference>
<dbReference type="GO" id="GO:0016787">
    <property type="term" value="F:hydrolase activity"/>
    <property type="evidence" value="ECO:0007669"/>
    <property type="project" value="UniProtKB-KW"/>
</dbReference>
<evidence type="ECO:0000313" key="4">
    <source>
        <dbReference type="EMBL" id="QBO35080.1"/>
    </source>
</evidence>
<proteinExistence type="predicted"/>
<dbReference type="CDD" id="cd03424">
    <property type="entry name" value="NUDIX_ADPRase_Nudt5_UGPPase_Nudt14"/>
    <property type="match status" value="1"/>
</dbReference>
<dbReference type="PROSITE" id="PS51462">
    <property type="entry name" value="NUDIX"/>
    <property type="match status" value="1"/>
</dbReference>
<dbReference type="GO" id="GO:0006753">
    <property type="term" value="P:nucleoside phosphate metabolic process"/>
    <property type="evidence" value="ECO:0007669"/>
    <property type="project" value="TreeGrafter"/>
</dbReference>
<gene>
    <name evidence="4" type="ORF">EQG49_00735</name>
</gene>
<dbReference type="PANTHER" id="PTHR11839">
    <property type="entry name" value="UDP/ADP-SUGAR PYROPHOSPHATASE"/>
    <property type="match status" value="1"/>
</dbReference>
<keyword evidence="5" id="KW-1185">Reference proteome</keyword>
<comment type="cofactor">
    <cofactor evidence="1">
        <name>Mg(2+)</name>
        <dbReference type="ChEBI" id="CHEBI:18420"/>
    </cofactor>
</comment>
<dbReference type="AlphaFoldDB" id="A0A4P6YR38"/>
<sequence length="188" mass="21194">MNFEEKVIKHEPKFNGHIIDVEVQTVELPNGQTAVRDIVHHVPAVAVLAITPDNKALIMQQWRTALQKVTYEVPAGKLDARDTNPLHAVVRELNEETRMQAGHIEEISSFYLASGYSDELMHLYLATDLTPVADELPQDFDETLNVQAYSLDELAKLNEAGKLDDSKTQIAYWYWQANAARVKGMLHG</sequence>
<feature type="domain" description="Nudix hydrolase" evidence="3">
    <location>
        <begin position="40"/>
        <end position="171"/>
    </location>
</feature>
<dbReference type="OrthoDB" id="9806150at2"/>
<evidence type="ECO:0000259" key="3">
    <source>
        <dbReference type="PROSITE" id="PS51462"/>
    </source>
</evidence>
<dbReference type="Gene3D" id="3.90.79.10">
    <property type="entry name" value="Nucleoside Triphosphate Pyrophosphohydrolase"/>
    <property type="match status" value="1"/>
</dbReference>
<name>A0A4P6YR38_9LACO</name>
<keyword evidence="2 4" id="KW-0378">Hydrolase</keyword>
<dbReference type="RefSeq" id="WP_133362160.1">
    <property type="nucleotide sequence ID" value="NZ_CP037940.1"/>
</dbReference>
<evidence type="ECO:0000256" key="1">
    <source>
        <dbReference type="ARBA" id="ARBA00001946"/>
    </source>
</evidence>
<evidence type="ECO:0000256" key="2">
    <source>
        <dbReference type="ARBA" id="ARBA00022801"/>
    </source>
</evidence>
<evidence type="ECO:0000313" key="5">
    <source>
        <dbReference type="Proteomes" id="UP000292886"/>
    </source>
</evidence>
<dbReference type="GO" id="GO:0019693">
    <property type="term" value="P:ribose phosphate metabolic process"/>
    <property type="evidence" value="ECO:0007669"/>
    <property type="project" value="TreeGrafter"/>
</dbReference>
<dbReference type="Pfam" id="PF00293">
    <property type="entry name" value="NUDIX"/>
    <property type="match status" value="1"/>
</dbReference>
<dbReference type="SUPFAM" id="SSF55811">
    <property type="entry name" value="Nudix"/>
    <property type="match status" value="1"/>
</dbReference>
<dbReference type="EMBL" id="CP037940">
    <property type="protein sequence ID" value="QBO35080.1"/>
    <property type="molecule type" value="Genomic_DNA"/>
</dbReference>
<dbReference type="PANTHER" id="PTHR11839:SF18">
    <property type="entry name" value="NUDIX HYDROLASE DOMAIN-CONTAINING PROTEIN"/>
    <property type="match status" value="1"/>
</dbReference>
<dbReference type="InterPro" id="IPR000086">
    <property type="entry name" value="NUDIX_hydrolase_dom"/>
</dbReference>
<accession>A0A4P6YR38</accession>